<proteinExistence type="inferred from homology"/>
<feature type="transmembrane region" description="Helical" evidence="9">
    <location>
        <begin position="60"/>
        <end position="79"/>
    </location>
</feature>
<sequence>MICTRSLLFFSLIMLFKSYVAWFGVFDDGPSWAIMLKELPFILLIFCLIEWFATKRKLMIYTIFNLLLTAIFFAVIIYYKYYGVIVTYKALEQVNQVTAVSNSVFSLIDPQYLLIFTDVLVFGYLLFRNKSARSWKQAIRRPANKKIVACLFSISLLITSLNIYTNRGSFNEVVKAEQMGIFNYEAYTLFNQKKAELIPAEEITQERINELKGLSENTADALQLNGALKGKNLIIIQMESLQNFLVHLKIDGQEITPNLNKLVQDSTYFSHFYHQVGQGNTSDAEFVVNTSYYVPPEGAAVQTYVDKVLPSLPRLLKDEGYNTATFHTNVVEFWNRGELYSSLGFDHYYDKSFFGEEDTVFFGASDHVLYQKTAEKLEEMDQEVNPFYAQVISMSAHHPFTLPEEKMTLPLPERYDDTFVGNYIRAQHYADAELGTFIADLKNRGVWDNSVVVLYGDHVGLPTTSLDDEDLSLLNEILGHPYDYSDMINIPFVIASSGVTPEGEQKQIGGQVDILPTVANLLGISLEDHIHFGQDLLNQKDYNLLPERYYLPTGSFVNSNEVFISGSGFDDGEHHLLKNMQETDHITTENDFYHALSLLDLSHSYISQLPIKQ</sequence>
<evidence type="ECO:0000256" key="5">
    <source>
        <dbReference type="ARBA" id="ARBA00022692"/>
    </source>
</evidence>
<dbReference type="InterPro" id="IPR000917">
    <property type="entry name" value="Sulfatase_N"/>
</dbReference>
<comment type="pathway">
    <text evidence="2">Cell wall biogenesis; lipoteichoic acid biosynthesis.</text>
</comment>
<feature type="transmembrane region" description="Helical" evidence="9">
    <location>
        <begin position="147"/>
        <end position="165"/>
    </location>
</feature>
<evidence type="ECO:0000259" key="10">
    <source>
        <dbReference type="Pfam" id="PF00884"/>
    </source>
</evidence>
<protein>
    <submittedName>
        <fullName evidence="11">LTA synthase family protein</fullName>
    </submittedName>
</protein>
<dbReference type="InterPro" id="IPR012160">
    <property type="entry name" value="LtaS-like"/>
</dbReference>
<comment type="subcellular location">
    <subcellularLocation>
        <location evidence="1">Cell membrane</location>
        <topology evidence="1">Multi-pass membrane protein</topology>
    </subcellularLocation>
</comment>
<dbReference type="SUPFAM" id="SSF53649">
    <property type="entry name" value="Alkaline phosphatase-like"/>
    <property type="match status" value="1"/>
</dbReference>
<dbReference type="EMBL" id="JACSQL010000015">
    <property type="protein sequence ID" value="MBD7970744.1"/>
    <property type="molecule type" value="Genomic_DNA"/>
</dbReference>
<feature type="transmembrane region" description="Helical" evidence="9">
    <location>
        <begin position="110"/>
        <end position="127"/>
    </location>
</feature>
<reference evidence="11 12" key="1">
    <citation type="submission" date="2020-08" db="EMBL/GenBank/DDBJ databases">
        <title>A Genomic Blueprint of the Chicken Gut Microbiome.</title>
        <authorList>
            <person name="Gilroy R."/>
            <person name="Ravi A."/>
            <person name="Getino M."/>
            <person name="Pursley I."/>
            <person name="Horton D.L."/>
            <person name="Alikhan N.-F."/>
            <person name="Baker D."/>
            <person name="Gharbi K."/>
            <person name="Hall N."/>
            <person name="Watson M."/>
            <person name="Adriaenssens E.M."/>
            <person name="Foster-Nyarko E."/>
            <person name="Jarju S."/>
            <person name="Secka A."/>
            <person name="Antonio M."/>
            <person name="Oren A."/>
            <person name="Chaudhuri R."/>
            <person name="La Ragione R.M."/>
            <person name="Hildebrand F."/>
            <person name="Pallen M.J."/>
        </authorList>
    </citation>
    <scope>NUCLEOTIDE SEQUENCE [LARGE SCALE GENOMIC DNA]</scope>
    <source>
        <strain evidence="11 12">Sa2BVA9</strain>
    </source>
</reference>
<dbReference type="PANTHER" id="PTHR47371">
    <property type="entry name" value="LIPOTEICHOIC ACID SYNTHASE"/>
    <property type="match status" value="1"/>
</dbReference>
<organism evidence="11 12">
    <name type="scientific">Paenibacillus gallinarum</name>
    <dbReference type="NCBI Taxonomy" id="2762232"/>
    <lineage>
        <taxon>Bacteria</taxon>
        <taxon>Bacillati</taxon>
        <taxon>Bacillota</taxon>
        <taxon>Bacilli</taxon>
        <taxon>Bacillales</taxon>
        <taxon>Paenibacillaceae</taxon>
        <taxon>Paenibacillus</taxon>
    </lineage>
</organism>
<evidence type="ECO:0000256" key="4">
    <source>
        <dbReference type="ARBA" id="ARBA00022475"/>
    </source>
</evidence>
<dbReference type="RefSeq" id="WP_191804217.1">
    <property type="nucleotide sequence ID" value="NZ_JACSQL010000015.1"/>
</dbReference>
<comment type="caution">
    <text evidence="11">The sequence shown here is derived from an EMBL/GenBank/DDBJ whole genome shotgun (WGS) entry which is preliminary data.</text>
</comment>
<evidence type="ECO:0000313" key="12">
    <source>
        <dbReference type="Proteomes" id="UP000608071"/>
    </source>
</evidence>
<evidence type="ECO:0000256" key="9">
    <source>
        <dbReference type="SAM" id="Phobius"/>
    </source>
</evidence>
<keyword evidence="7 8" id="KW-0472">Membrane</keyword>
<evidence type="ECO:0000256" key="2">
    <source>
        <dbReference type="ARBA" id="ARBA00004936"/>
    </source>
</evidence>
<dbReference type="Pfam" id="PF00884">
    <property type="entry name" value="Sulfatase"/>
    <property type="match status" value="1"/>
</dbReference>
<dbReference type="Proteomes" id="UP000608071">
    <property type="component" value="Unassembled WGS sequence"/>
</dbReference>
<dbReference type="Gene3D" id="3.30.1120.170">
    <property type="match status" value="1"/>
</dbReference>
<name>A0ABR8T570_9BACL</name>
<evidence type="ECO:0000256" key="7">
    <source>
        <dbReference type="ARBA" id="ARBA00023136"/>
    </source>
</evidence>
<gene>
    <name evidence="11" type="ORF">H9647_22010</name>
</gene>
<dbReference type="CDD" id="cd16015">
    <property type="entry name" value="LTA_synthase"/>
    <property type="match status" value="1"/>
</dbReference>
<keyword evidence="5 9" id="KW-0812">Transmembrane</keyword>
<feature type="transmembrane region" description="Helical" evidence="9">
    <location>
        <begin position="7"/>
        <end position="26"/>
    </location>
</feature>
<evidence type="ECO:0000256" key="1">
    <source>
        <dbReference type="ARBA" id="ARBA00004651"/>
    </source>
</evidence>
<feature type="transmembrane region" description="Helical" evidence="9">
    <location>
        <begin position="32"/>
        <end position="53"/>
    </location>
</feature>
<evidence type="ECO:0000313" key="11">
    <source>
        <dbReference type="EMBL" id="MBD7970744.1"/>
    </source>
</evidence>
<accession>A0ABR8T570</accession>
<keyword evidence="6 9" id="KW-1133">Transmembrane helix</keyword>
<keyword evidence="4 8" id="KW-1003">Cell membrane</keyword>
<dbReference type="PANTHER" id="PTHR47371:SF3">
    <property type="entry name" value="PHOSPHOGLYCEROL TRANSFERASE I"/>
    <property type="match status" value="1"/>
</dbReference>
<evidence type="ECO:0000256" key="3">
    <source>
        <dbReference type="ARBA" id="ARBA00009983"/>
    </source>
</evidence>
<evidence type="ECO:0000256" key="8">
    <source>
        <dbReference type="PIRNR" id="PIRNR005091"/>
    </source>
</evidence>
<comment type="similarity">
    <text evidence="3 8">Belongs to the LTA synthase family.</text>
</comment>
<dbReference type="InterPro" id="IPR017850">
    <property type="entry name" value="Alkaline_phosphatase_core_sf"/>
</dbReference>
<evidence type="ECO:0000256" key="6">
    <source>
        <dbReference type="ARBA" id="ARBA00022989"/>
    </source>
</evidence>
<dbReference type="Gene3D" id="3.40.720.10">
    <property type="entry name" value="Alkaline Phosphatase, subunit A"/>
    <property type="match status" value="1"/>
</dbReference>
<feature type="domain" description="Sulfatase N-terminal" evidence="10">
    <location>
        <begin position="231"/>
        <end position="524"/>
    </location>
</feature>
<dbReference type="PIRSF" id="PIRSF005091">
    <property type="entry name" value="Mmb_sulf_HI1246"/>
    <property type="match status" value="1"/>
</dbReference>
<dbReference type="InterPro" id="IPR050448">
    <property type="entry name" value="OpgB/LTA_synthase_biosynth"/>
</dbReference>
<keyword evidence="12" id="KW-1185">Reference proteome</keyword>